<proteinExistence type="predicted"/>
<dbReference type="AlphaFoldDB" id="A0AA37SQJ0"/>
<dbReference type="EMBL" id="BSOH01000014">
    <property type="protein sequence ID" value="GLR17559.1"/>
    <property type="molecule type" value="Genomic_DNA"/>
</dbReference>
<protein>
    <submittedName>
        <fullName evidence="1">Uncharacterized protein</fullName>
    </submittedName>
</protein>
<sequence>MKKIFPLLLLSEIVLAIYSQVVFGGLKELLNSDFGFYLDVNRGYEWNYILNKEEEILPWLWSKTKI</sequence>
<reference evidence="1" key="1">
    <citation type="journal article" date="2014" name="Int. J. Syst. Evol. Microbiol.">
        <title>Complete genome sequence of Corynebacterium casei LMG S-19264T (=DSM 44701T), isolated from a smear-ripened cheese.</title>
        <authorList>
            <consortium name="US DOE Joint Genome Institute (JGI-PGF)"/>
            <person name="Walter F."/>
            <person name="Albersmeier A."/>
            <person name="Kalinowski J."/>
            <person name="Ruckert C."/>
        </authorList>
    </citation>
    <scope>NUCLEOTIDE SEQUENCE</scope>
    <source>
        <strain evidence="1">NBRC 108769</strain>
    </source>
</reference>
<accession>A0AA37SQJ0</accession>
<evidence type="ECO:0000313" key="2">
    <source>
        <dbReference type="Proteomes" id="UP001156666"/>
    </source>
</evidence>
<comment type="caution">
    <text evidence="1">The sequence shown here is derived from an EMBL/GenBank/DDBJ whole genome shotgun (WGS) entry which is preliminary data.</text>
</comment>
<gene>
    <name evidence="1" type="ORF">GCM10007940_21740</name>
</gene>
<dbReference type="RefSeq" id="WP_235291228.1">
    <property type="nucleotide sequence ID" value="NZ_BSOH01000014.1"/>
</dbReference>
<dbReference type="Proteomes" id="UP001156666">
    <property type="component" value="Unassembled WGS sequence"/>
</dbReference>
<organism evidence="1 2">
    <name type="scientific">Portibacter lacus</name>
    <dbReference type="NCBI Taxonomy" id="1099794"/>
    <lineage>
        <taxon>Bacteria</taxon>
        <taxon>Pseudomonadati</taxon>
        <taxon>Bacteroidota</taxon>
        <taxon>Saprospiria</taxon>
        <taxon>Saprospirales</taxon>
        <taxon>Haliscomenobacteraceae</taxon>
        <taxon>Portibacter</taxon>
    </lineage>
</organism>
<evidence type="ECO:0000313" key="1">
    <source>
        <dbReference type="EMBL" id="GLR17559.1"/>
    </source>
</evidence>
<keyword evidence="2" id="KW-1185">Reference proteome</keyword>
<reference evidence="1" key="2">
    <citation type="submission" date="2023-01" db="EMBL/GenBank/DDBJ databases">
        <title>Draft genome sequence of Portibacter lacus strain NBRC 108769.</title>
        <authorList>
            <person name="Sun Q."/>
            <person name="Mori K."/>
        </authorList>
    </citation>
    <scope>NUCLEOTIDE SEQUENCE</scope>
    <source>
        <strain evidence="1">NBRC 108769</strain>
    </source>
</reference>
<name>A0AA37SQJ0_9BACT</name>